<evidence type="ECO:0000256" key="1">
    <source>
        <dbReference type="ARBA" id="ARBA00004141"/>
    </source>
</evidence>
<reference evidence="6" key="1">
    <citation type="journal article" date="2020" name="Stud. Mycol.">
        <title>101 Dothideomycetes genomes: a test case for predicting lifestyles and emergence of pathogens.</title>
        <authorList>
            <person name="Haridas S."/>
            <person name="Albert R."/>
            <person name="Binder M."/>
            <person name="Bloem J."/>
            <person name="Labutti K."/>
            <person name="Salamov A."/>
            <person name="Andreopoulos B."/>
            <person name="Baker S."/>
            <person name="Barry K."/>
            <person name="Bills G."/>
            <person name="Bluhm B."/>
            <person name="Cannon C."/>
            <person name="Castanera R."/>
            <person name="Culley D."/>
            <person name="Daum C."/>
            <person name="Ezra D."/>
            <person name="Gonzalez J."/>
            <person name="Henrissat B."/>
            <person name="Kuo A."/>
            <person name="Liang C."/>
            <person name="Lipzen A."/>
            <person name="Lutzoni F."/>
            <person name="Magnuson J."/>
            <person name="Mondo S."/>
            <person name="Nolan M."/>
            <person name="Ohm R."/>
            <person name="Pangilinan J."/>
            <person name="Park H.-J."/>
            <person name="Ramirez L."/>
            <person name="Alfaro M."/>
            <person name="Sun H."/>
            <person name="Tritt A."/>
            <person name="Yoshinaga Y."/>
            <person name="Zwiers L.-H."/>
            <person name="Turgeon B."/>
            <person name="Goodwin S."/>
            <person name="Spatafora J."/>
            <person name="Crous P."/>
            <person name="Grigoriev I."/>
        </authorList>
    </citation>
    <scope>NUCLEOTIDE SEQUENCE</scope>
    <source>
        <strain evidence="6">CBS 175.79</strain>
    </source>
</reference>
<dbReference type="GO" id="GO:0016020">
    <property type="term" value="C:membrane"/>
    <property type="evidence" value="ECO:0007669"/>
    <property type="project" value="UniProtKB-SubCell"/>
</dbReference>
<sequence length="468" mass="51748">MADSERSPAGSDYAEEKRNHPTKWYRSTFFNMTILGLCNFSAPGIWGAMNSLGAGGAASPHLINAANALTFCLMVVSCFFSSVIVKYIGIKGALIFGTLGYAPFAAALYTNNRYGTEWFVLFGAALCGISAGVFWMAEAAIAIAYPEPWNKGKALGYWLTYRLAGQVLGGAINLGLNADRDQAGKVSYTVFQVFIALQCLGPVVALFLNKPSQVQRKDGKKVELTILENPIFEMKETARLFFTKRFLLTVLWIGQAVFSEAVYFTYLALWFSVRARALGSFVSGIAAVICGNLVGNYLDATRFSLKLRSRSTFWTIAVLQGAWWIWITVLVTRYRTTQPTYDWSSSGFGHSFAVFVLLTAGFQVNYLFLYFFITNLAKNEPEVIRYAALLRGTESGWQAVSYGLTSITLFAEVGAVYFNFALWAVSIYPAWLVLKHFGTDNESIVEHHVGDTVVETGVVRHSVEQPKA</sequence>
<protein>
    <submittedName>
        <fullName evidence="6">MFS general substrate transporter</fullName>
    </submittedName>
</protein>
<dbReference type="Pfam" id="PF05978">
    <property type="entry name" value="UNC-93"/>
    <property type="match status" value="1"/>
</dbReference>
<keyword evidence="7" id="KW-1185">Reference proteome</keyword>
<evidence type="ECO:0000313" key="7">
    <source>
        <dbReference type="Proteomes" id="UP000799778"/>
    </source>
</evidence>
<keyword evidence="2 5" id="KW-0812">Transmembrane</keyword>
<dbReference type="OrthoDB" id="196103at2759"/>
<feature type="transmembrane region" description="Helical" evidence="5">
    <location>
        <begin position="277"/>
        <end position="300"/>
    </location>
</feature>
<gene>
    <name evidence="6" type="ORF">BU24DRAFT_477367</name>
</gene>
<feature type="transmembrane region" description="Helical" evidence="5">
    <location>
        <begin position="155"/>
        <end position="176"/>
    </location>
</feature>
<dbReference type="InterPro" id="IPR051617">
    <property type="entry name" value="UNC-93-like_regulator"/>
</dbReference>
<keyword evidence="3 5" id="KW-1133">Transmembrane helix</keyword>
<dbReference type="GeneID" id="54290378"/>
<dbReference type="PANTHER" id="PTHR23294:SF19">
    <property type="entry name" value="DUF895 DOMAIN MEMBRANE PROTEIN-RELATED"/>
    <property type="match status" value="1"/>
</dbReference>
<evidence type="ECO:0000313" key="6">
    <source>
        <dbReference type="EMBL" id="KAF2020217.1"/>
    </source>
</evidence>
<comment type="subcellular location">
    <subcellularLocation>
        <location evidence="1">Membrane</location>
        <topology evidence="1">Multi-pass membrane protein</topology>
    </subcellularLocation>
</comment>
<dbReference type="Proteomes" id="UP000799778">
    <property type="component" value="Unassembled WGS sequence"/>
</dbReference>
<dbReference type="Gene3D" id="1.20.1250.20">
    <property type="entry name" value="MFS general substrate transporter like domains"/>
    <property type="match status" value="1"/>
</dbReference>
<dbReference type="EMBL" id="ML978067">
    <property type="protein sequence ID" value="KAF2020217.1"/>
    <property type="molecule type" value="Genomic_DNA"/>
</dbReference>
<feature type="transmembrane region" description="Helical" evidence="5">
    <location>
        <begin position="118"/>
        <end position="143"/>
    </location>
</feature>
<feature type="transmembrane region" description="Helical" evidence="5">
    <location>
        <begin position="61"/>
        <end position="85"/>
    </location>
</feature>
<feature type="transmembrane region" description="Helical" evidence="5">
    <location>
        <begin position="312"/>
        <end position="332"/>
    </location>
</feature>
<dbReference type="InterPro" id="IPR036259">
    <property type="entry name" value="MFS_trans_sf"/>
</dbReference>
<dbReference type="RefSeq" id="XP_033388556.1">
    <property type="nucleotide sequence ID" value="XM_033532981.1"/>
</dbReference>
<feature type="transmembrane region" description="Helical" evidence="5">
    <location>
        <begin position="352"/>
        <end position="373"/>
    </location>
</feature>
<evidence type="ECO:0000256" key="2">
    <source>
        <dbReference type="ARBA" id="ARBA00022692"/>
    </source>
</evidence>
<dbReference type="PANTHER" id="PTHR23294">
    <property type="entry name" value="ET TRANSLATION PRODUCT-RELATED"/>
    <property type="match status" value="1"/>
</dbReference>
<name>A0A6A5Y598_9PLEO</name>
<feature type="transmembrane region" description="Helical" evidence="5">
    <location>
        <begin position="246"/>
        <end position="271"/>
    </location>
</feature>
<feature type="transmembrane region" description="Helical" evidence="5">
    <location>
        <begin position="28"/>
        <end position="49"/>
    </location>
</feature>
<dbReference type="AlphaFoldDB" id="A0A6A5Y598"/>
<evidence type="ECO:0000256" key="5">
    <source>
        <dbReference type="SAM" id="Phobius"/>
    </source>
</evidence>
<organism evidence="6 7">
    <name type="scientific">Aaosphaeria arxii CBS 175.79</name>
    <dbReference type="NCBI Taxonomy" id="1450172"/>
    <lineage>
        <taxon>Eukaryota</taxon>
        <taxon>Fungi</taxon>
        <taxon>Dikarya</taxon>
        <taxon>Ascomycota</taxon>
        <taxon>Pezizomycotina</taxon>
        <taxon>Dothideomycetes</taxon>
        <taxon>Pleosporomycetidae</taxon>
        <taxon>Pleosporales</taxon>
        <taxon>Pleosporales incertae sedis</taxon>
        <taxon>Aaosphaeria</taxon>
    </lineage>
</organism>
<accession>A0A6A5Y598</accession>
<evidence type="ECO:0000256" key="4">
    <source>
        <dbReference type="ARBA" id="ARBA00023136"/>
    </source>
</evidence>
<proteinExistence type="predicted"/>
<feature type="transmembrane region" description="Helical" evidence="5">
    <location>
        <begin position="92"/>
        <end position="112"/>
    </location>
</feature>
<dbReference type="InterPro" id="IPR010291">
    <property type="entry name" value="Ion_channel_UNC-93"/>
</dbReference>
<dbReference type="SUPFAM" id="SSF103473">
    <property type="entry name" value="MFS general substrate transporter"/>
    <property type="match status" value="1"/>
</dbReference>
<feature type="transmembrane region" description="Helical" evidence="5">
    <location>
        <begin position="188"/>
        <end position="208"/>
    </location>
</feature>
<evidence type="ECO:0000256" key="3">
    <source>
        <dbReference type="ARBA" id="ARBA00022989"/>
    </source>
</evidence>
<keyword evidence="4 5" id="KW-0472">Membrane</keyword>